<feature type="chain" id="PRO_5024854990" evidence="1">
    <location>
        <begin position="18"/>
        <end position="130"/>
    </location>
</feature>
<dbReference type="EMBL" id="ML743593">
    <property type="protein sequence ID" value="KAE8135451.1"/>
    <property type="molecule type" value="Genomic_DNA"/>
</dbReference>
<reference evidence="2 3" key="1">
    <citation type="submission" date="2019-04" db="EMBL/GenBank/DDBJ databases">
        <title>Friends and foes A comparative genomics study of 23 Aspergillus species from section Flavi.</title>
        <authorList>
            <consortium name="DOE Joint Genome Institute"/>
            <person name="Kjaerbolling I."/>
            <person name="Vesth T."/>
            <person name="Frisvad J.C."/>
            <person name="Nybo J.L."/>
            <person name="Theobald S."/>
            <person name="Kildgaard S."/>
            <person name="Isbrandt T."/>
            <person name="Kuo A."/>
            <person name="Sato A."/>
            <person name="Lyhne E.K."/>
            <person name="Kogle M.E."/>
            <person name="Wiebenga A."/>
            <person name="Kun R.S."/>
            <person name="Lubbers R.J."/>
            <person name="Makela M.R."/>
            <person name="Barry K."/>
            <person name="Chovatia M."/>
            <person name="Clum A."/>
            <person name="Daum C."/>
            <person name="Haridas S."/>
            <person name="He G."/>
            <person name="LaButti K."/>
            <person name="Lipzen A."/>
            <person name="Mondo S."/>
            <person name="Riley R."/>
            <person name="Salamov A."/>
            <person name="Simmons B.A."/>
            <person name="Magnuson J.K."/>
            <person name="Henrissat B."/>
            <person name="Mortensen U.H."/>
            <person name="Larsen T.O."/>
            <person name="Devries R.P."/>
            <person name="Grigoriev I.V."/>
            <person name="Machida M."/>
            <person name="Baker S.E."/>
            <person name="Andersen M.R."/>
        </authorList>
    </citation>
    <scope>NUCLEOTIDE SEQUENCE [LARGE SCALE GENOMIC DNA]</scope>
    <source>
        <strain evidence="2 3">CBS 117625</strain>
    </source>
</reference>
<evidence type="ECO:0000313" key="3">
    <source>
        <dbReference type="Proteomes" id="UP000325672"/>
    </source>
</evidence>
<dbReference type="Proteomes" id="UP000325672">
    <property type="component" value="Unassembled WGS sequence"/>
</dbReference>
<organism evidence="2 3">
    <name type="scientific">Aspergillus pseudotamarii</name>
    <dbReference type="NCBI Taxonomy" id="132259"/>
    <lineage>
        <taxon>Eukaryota</taxon>
        <taxon>Fungi</taxon>
        <taxon>Dikarya</taxon>
        <taxon>Ascomycota</taxon>
        <taxon>Pezizomycotina</taxon>
        <taxon>Eurotiomycetes</taxon>
        <taxon>Eurotiomycetidae</taxon>
        <taxon>Eurotiales</taxon>
        <taxon>Aspergillaceae</taxon>
        <taxon>Aspergillus</taxon>
        <taxon>Aspergillus subgen. Circumdati</taxon>
    </lineage>
</organism>
<evidence type="ECO:0000313" key="2">
    <source>
        <dbReference type="EMBL" id="KAE8135451.1"/>
    </source>
</evidence>
<evidence type="ECO:0000256" key="1">
    <source>
        <dbReference type="SAM" id="SignalP"/>
    </source>
</evidence>
<proteinExistence type="predicted"/>
<protein>
    <submittedName>
        <fullName evidence="2">Uncharacterized protein</fullName>
    </submittedName>
</protein>
<dbReference type="AlphaFoldDB" id="A0A5N6SP08"/>
<dbReference type="RefSeq" id="XP_031911514.1">
    <property type="nucleotide sequence ID" value="XM_032060369.1"/>
</dbReference>
<dbReference type="OrthoDB" id="4492758at2759"/>
<sequence length="130" mass="13804">MKIQALCSLAVVGLAFANPIHNLAERGIAFTECITGVVEKAVSQACTTVPEACGGLDAFTSCTTTATAKITDIKDHSQRRLEWLDSVNTCGQDLWEVLKAAGVTDVDLNKLQVSFLEIATEGVSRCSTKA</sequence>
<feature type="signal peptide" evidence="1">
    <location>
        <begin position="1"/>
        <end position="17"/>
    </location>
</feature>
<keyword evidence="1" id="KW-0732">Signal</keyword>
<gene>
    <name evidence="2" type="ORF">BDV38DRAFT_284889</name>
</gene>
<dbReference type="GeneID" id="43644579"/>
<accession>A0A5N6SP08</accession>
<keyword evidence="3" id="KW-1185">Reference proteome</keyword>
<name>A0A5N6SP08_ASPPS</name>